<evidence type="ECO:0000313" key="1">
    <source>
        <dbReference type="EMBL" id="GJE99458.1"/>
    </source>
</evidence>
<dbReference type="EMBL" id="BPQB01000110">
    <property type="protein sequence ID" value="GJE99458.1"/>
    <property type="molecule type" value="Genomic_DNA"/>
</dbReference>
<name>A0A9P3GQY9_9APHY</name>
<organism evidence="1 2">
    <name type="scientific">Phanerochaete sordida</name>
    <dbReference type="NCBI Taxonomy" id="48140"/>
    <lineage>
        <taxon>Eukaryota</taxon>
        <taxon>Fungi</taxon>
        <taxon>Dikarya</taxon>
        <taxon>Basidiomycota</taxon>
        <taxon>Agaricomycotina</taxon>
        <taxon>Agaricomycetes</taxon>
        <taxon>Polyporales</taxon>
        <taxon>Phanerochaetaceae</taxon>
        <taxon>Phanerochaete</taxon>
    </lineage>
</organism>
<evidence type="ECO:0000313" key="2">
    <source>
        <dbReference type="Proteomes" id="UP000703269"/>
    </source>
</evidence>
<comment type="caution">
    <text evidence="1">The sequence shown here is derived from an EMBL/GenBank/DDBJ whole genome shotgun (WGS) entry which is preliminary data.</text>
</comment>
<reference evidence="1 2" key="1">
    <citation type="submission" date="2021-08" db="EMBL/GenBank/DDBJ databases">
        <title>Draft Genome Sequence of Phanerochaete sordida strain YK-624.</title>
        <authorList>
            <person name="Mori T."/>
            <person name="Dohra H."/>
            <person name="Suzuki T."/>
            <person name="Kawagishi H."/>
            <person name="Hirai H."/>
        </authorList>
    </citation>
    <scope>NUCLEOTIDE SEQUENCE [LARGE SCALE GENOMIC DNA]</scope>
    <source>
        <strain evidence="1 2">YK-624</strain>
    </source>
</reference>
<dbReference type="OrthoDB" id="9514740at2759"/>
<gene>
    <name evidence="1" type="ORF">PsYK624_157220</name>
</gene>
<dbReference type="AlphaFoldDB" id="A0A9P3GQY9"/>
<dbReference type="SUPFAM" id="SSF82171">
    <property type="entry name" value="DPP6 N-terminal domain-like"/>
    <property type="match status" value="1"/>
</dbReference>
<dbReference type="Proteomes" id="UP000703269">
    <property type="component" value="Unassembled WGS sequence"/>
</dbReference>
<sequence>MLFAFGRCQGTHYFSNGKHSTWSVPTTLSPHLRERYHVLNTIAFGEHGVWFYKDAVRTDHAGVCKLSTSAAVHYPGVQAVYQSRETINWVAFGPDGKYVLSTDKKMHHTDDGLVRESNSGQPIRLRCASFGYDGAWVVVEHDGTVRSKGLSSIIRTALHKRPVRNAQLSGRSPDSYFIEYVNGKTAWSVPSSWASAIARTEEISPHLNKPGTSGGTTVAKRVLFAFGPGLGQYCISNGTRAHWNKLSDSIEERLCRAGKMQAFSLGEGKSCFWRQEGSTWLSNGTKTAYPEVWRIWASGEKINWVAFGPQGYYIVDTKDKLYASRSEDLLRRTKDGNYRTIRCASFGYGGGWVVVEENGMVRSWNLSNSVLRKLEVGNVRVSGTPH</sequence>
<proteinExistence type="predicted"/>
<keyword evidence="2" id="KW-1185">Reference proteome</keyword>
<accession>A0A9P3GQY9</accession>
<protein>
    <submittedName>
        <fullName evidence="1">Uncharacterized protein</fullName>
    </submittedName>
</protein>